<comment type="catalytic activity">
    <reaction evidence="9 10">
        <text>uridine(1498) in 16S rRNA + S-adenosyl-L-methionine = N(3)-methyluridine(1498) in 16S rRNA + S-adenosyl-L-homocysteine + H(+)</text>
        <dbReference type="Rhea" id="RHEA:42920"/>
        <dbReference type="Rhea" id="RHEA-COMP:10283"/>
        <dbReference type="Rhea" id="RHEA-COMP:10284"/>
        <dbReference type="ChEBI" id="CHEBI:15378"/>
        <dbReference type="ChEBI" id="CHEBI:57856"/>
        <dbReference type="ChEBI" id="CHEBI:59789"/>
        <dbReference type="ChEBI" id="CHEBI:65315"/>
        <dbReference type="ChEBI" id="CHEBI:74502"/>
        <dbReference type="EC" id="2.1.1.193"/>
    </reaction>
</comment>
<proteinExistence type="inferred from homology"/>
<dbReference type="CDD" id="cd18084">
    <property type="entry name" value="RsmE-like"/>
    <property type="match status" value="1"/>
</dbReference>
<reference evidence="13 14" key="1">
    <citation type="journal article" date="2015" name="Int. J. Syst. Evol. Microbiol.">
        <title>Carboxylicivirga linearis sp. nov., isolated from a sea cucumber culture pond.</title>
        <authorList>
            <person name="Wang F.Q."/>
            <person name="Zhou Y.X."/>
            <person name="Lin X.Z."/>
            <person name="Chen G.J."/>
            <person name="Du Z.J."/>
        </authorList>
    </citation>
    <scope>NUCLEOTIDE SEQUENCE [LARGE SCALE GENOMIC DNA]</scope>
    <source>
        <strain evidence="13 14">FB218</strain>
    </source>
</reference>
<evidence type="ECO:0000256" key="5">
    <source>
        <dbReference type="ARBA" id="ARBA00022603"/>
    </source>
</evidence>
<keyword evidence="4 10" id="KW-0698">rRNA processing</keyword>
<dbReference type="InterPro" id="IPR006700">
    <property type="entry name" value="RsmE"/>
</dbReference>
<protein>
    <recommendedName>
        <fullName evidence="10">Ribosomal RNA small subunit methyltransferase E</fullName>
        <ecNumber evidence="10">2.1.1.193</ecNumber>
    </recommendedName>
</protein>
<dbReference type="Pfam" id="PF04452">
    <property type="entry name" value="Methyltrans_RNA"/>
    <property type="match status" value="1"/>
</dbReference>
<accession>A0ABS5JYZ0</accession>
<evidence type="ECO:0000313" key="14">
    <source>
        <dbReference type="Proteomes" id="UP000708576"/>
    </source>
</evidence>
<comment type="subcellular location">
    <subcellularLocation>
        <location evidence="1 10">Cytoplasm</location>
    </subcellularLocation>
</comment>
<dbReference type="GO" id="GO:0032259">
    <property type="term" value="P:methylation"/>
    <property type="evidence" value="ECO:0007669"/>
    <property type="project" value="UniProtKB-KW"/>
</dbReference>
<dbReference type="SUPFAM" id="SSF88697">
    <property type="entry name" value="PUA domain-like"/>
    <property type="match status" value="1"/>
</dbReference>
<dbReference type="InterPro" id="IPR015947">
    <property type="entry name" value="PUA-like_sf"/>
</dbReference>
<dbReference type="InterPro" id="IPR046887">
    <property type="entry name" value="RsmE_PUA-like"/>
</dbReference>
<evidence type="ECO:0000256" key="7">
    <source>
        <dbReference type="ARBA" id="ARBA00022691"/>
    </source>
</evidence>
<dbReference type="InterPro" id="IPR029026">
    <property type="entry name" value="tRNA_m1G_MTases_N"/>
</dbReference>
<dbReference type="NCBIfam" id="NF008702">
    <property type="entry name" value="PRK11713.6-1"/>
    <property type="match status" value="1"/>
</dbReference>
<comment type="similarity">
    <text evidence="2 10">Belongs to the RNA methyltransferase RsmE family.</text>
</comment>
<evidence type="ECO:0000313" key="13">
    <source>
        <dbReference type="EMBL" id="MBS2100078.1"/>
    </source>
</evidence>
<evidence type="ECO:0000256" key="8">
    <source>
        <dbReference type="ARBA" id="ARBA00025699"/>
    </source>
</evidence>
<comment type="caution">
    <text evidence="13">The sequence shown here is derived from an EMBL/GenBank/DDBJ whole genome shotgun (WGS) entry which is preliminary data.</text>
</comment>
<evidence type="ECO:0000256" key="4">
    <source>
        <dbReference type="ARBA" id="ARBA00022552"/>
    </source>
</evidence>
<dbReference type="PANTHER" id="PTHR30027">
    <property type="entry name" value="RIBOSOMAL RNA SMALL SUBUNIT METHYLTRANSFERASE E"/>
    <property type="match status" value="1"/>
</dbReference>
<evidence type="ECO:0000256" key="6">
    <source>
        <dbReference type="ARBA" id="ARBA00022679"/>
    </source>
</evidence>
<evidence type="ECO:0000259" key="11">
    <source>
        <dbReference type="Pfam" id="PF04452"/>
    </source>
</evidence>
<evidence type="ECO:0000256" key="2">
    <source>
        <dbReference type="ARBA" id="ARBA00005528"/>
    </source>
</evidence>
<dbReference type="EC" id="2.1.1.193" evidence="10"/>
<evidence type="ECO:0000256" key="9">
    <source>
        <dbReference type="ARBA" id="ARBA00047944"/>
    </source>
</evidence>
<keyword evidence="7 10" id="KW-0949">S-adenosyl-L-methionine</keyword>
<organism evidence="13 14">
    <name type="scientific">Carboxylicivirga linearis</name>
    <dbReference type="NCBI Taxonomy" id="1628157"/>
    <lineage>
        <taxon>Bacteria</taxon>
        <taxon>Pseudomonadati</taxon>
        <taxon>Bacteroidota</taxon>
        <taxon>Bacteroidia</taxon>
        <taxon>Marinilabiliales</taxon>
        <taxon>Marinilabiliaceae</taxon>
        <taxon>Carboxylicivirga</taxon>
    </lineage>
</organism>
<keyword evidence="3 10" id="KW-0963">Cytoplasm</keyword>
<keyword evidence="14" id="KW-1185">Reference proteome</keyword>
<evidence type="ECO:0000256" key="10">
    <source>
        <dbReference type="PIRNR" id="PIRNR015601"/>
    </source>
</evidence>
<dbReference type="GO" id="GO:0008168">
    <property type="term" value="F:methyltransferase activity"/>
    <property type="evidence" value="ECO:0007669"/>
    <property type="project" value="UniProtKB-KW"/>
</dbReference>
<dbReference type="Gene3D" id="2.40.240.20">
    <property type="entry name" value="Hypothetical PUA domain-like, domain 1"/>
    <property type="match status" value="1"/>
</dbReference>
<dbReference type="PANTHER" id="PTHR30027:SF3">
    <property type="entry name" value="16S RRNA (URACIL(1498)-N(3))-METHYLTRANSFERASE"/>
    <property type="match status" value="1"/>
</dbReference>
<dbReference type="InterPro" id="IPR046886">
    <property type="entry name" value="RsmE_MTase_dom"/>
</dbReference>
<name>A0ABS5JYZ0_9BACT</name>
<dbReference type="Gene3D" id="3.40.1280.10">
    <property type="match status" value="1"/>
</dbReference>
<gene>
    <name evidence="13" type="ORF">KEM10_17455</name>
</gene>
<feature type="domain" description="Ribosomal RNA small subunit methyltransferase E PUA-like" evidence="12">
    <location>
        <begin position="17"/>
        <end position="59"/>
    </location>
</feature>
<dbReference type="InterPro" id="IPR029028">
    <property type="entry name" value="Alpha/beta_knot_MTases"/>
</dbReference>
<dbReference type="PIRSF" id="PIRSF015601">
    <property type="entry name" value="MTase_slr0722"/>
    <property type="match status" value="1"/>
</dbReference>
<dbReference type="Proteomes" id="UP000708576">
    <property type="component" value="Unassembled WGS sequence"/>
</dbReference>
<evidence type="ECO:0000259" key="12">
    <source>
        <dbReference type="Pfam" id="PF20260"/>
    </source>
</evidence>
<comment type="function">
    <text evidence="8 10">Specifically methylates the N3 position of the uracil ring of uridine 1498 (m3U1498) in 16S rRNA. Acts on the fully assembled 30S ribosomal subunit.</text>
</comment>
<evidence type="ECO:0000256" key="3">
    <source>
        <dbReference type="ARBA" id="ARBA00022490"/>
    </source>
</evidence>
<sequence>MELFYDPDFKGEGVLCEPESKHCINVLRHKTGDIITIANGYGSYFKCRITEAHHKRCQLTSIETIHHKEPEYKVHLAVAPTKSIDRFEWLIEKAVEMGVQEITPLLCAHSERKKLRIDRVERIAISAMKQSLKAYMPIVNDLTSFQDFINKVKSSQTYFAHCYDEKKIPLKNAYQLKTDAVLCIGPEGDFSIDEVKLAQKQGCHMVSLGTSRLRTETAGIAACHTIHLLNE</sequence>
<feature type="domain" description="Ribosomal RNA small subunit methyltransferase E methyltransferase" evidence="11">
    <location>
        <begin position="70"/>
        <end position="226"/>
    </location>
</feature>
<evidence type="ECO:0000256" key="1">
    <source>
        <dbReference type="ARBA" id="ARBA00004496"/>
    </source>
</evidence>
<dbReference type="Pfam" id="PF20260">
    <property type="entry name" value="PUA_4"/>
    <property type="match status" value="1"/>
</dbReference>
<keyword evidence="5 10" id="KW-0489">Methyltransferase</keyword>
<dbReference type="EMBL" id="JAGUCO010000018">
    <property type="protein sequence ID" value="MBS2100078.1"/>
    <property type="molecule type" value="Genomic_DNA"/>
</dbReference>
<dbReference type="SUPFAM" id="SSF75217">
    <property type="entry name" value="alpha/beta knot"/>
    <property type="match status" value="1"/>
</dbReference>
<dbReference type="RefSeq" id="WP_212217320.1">
    <property type="nucleotide sequence ID" value="NZ_JAGUCO010000018.1"/>
</dbReference>
<keyword evidence="6 10" id="KW-0808">Transferase</keyword>
<dbReference type="NCBIfam" id="TIGR00046">
    <property type="entry name" value="RsmE family RNA methyltransferase"/>
    <property type="match status" value="1"/>
</dbReference>